<name>A0A3R7XN75_9STRA</name>
<accession>A0A3R7XN75</accession>
<protein>
    <submittedName>
        <fullName evidence="1">Uncharacterized protein</fullName>
    </submittedName>
</protein>
<dbReference type="EMBL" id="QKXF01000757">
    <property type="protein sequence ID" value="RQM09266.1"/>
    <property type="molecule type" value="Genomic_DNA"/>
</dbReference>
<comment type="caution">
    <text evidence="1">The sequence shown here is derived from an EMBL/GenBank/DDBJ whole genome shotgun (WGS) entry which is preliminary data.</text>
</comment>
<evidence type="ECO:0000313" key="1">
    <source>
        <dbReference type="EMBL" id="RQM09266.1"/>
    </source>
</evidence>
<sequence length="70" mass="7602">MSEQLTSDSGDGPGFDHRLGPCFAPFAHNPTHLTAYAGPPHPSVRDSARQELCMLSCCSQEIFAALYPYC</sequence>
<dbReference type="Proteomes" id="UP000286097">
    <property type="component" value="Unassembled WGS sequence"/>
</dbReference>
<proteinExistence type="predicted"/>
<evidence type="ECO:0000313" key="2">
    <source>
        <dbReference type="Proteomes" id="UP000286097"/>
    </source>
</evidence>
<dbReference type="AlphaFoldDB" id="A0A3R7XN75"/>
<organism evidence="1 2">
    <name type="scientific">Peronospora effusa</name>
    <dbReference type="NCBI Taxonomy" id="542832"/>
    <lineage>
        <taxon>Eukaryota</taxon>
        <taxon>Sar</taxon>
        <taxon>Stramenopiles</taxon>
        <taxon>Oomycota</taxon>
        <taxon>Peronosporomycetes</taxon>
        <taxon>Peronosporales</taxon>
        <taxon>Peronosporaceae</taxon>
        <taxon>Peronospora</taxon>
    </lineage>
</organism>
<reference evidence="1 2" key="1">
    <citation type="submission" date="2018-06" db="EMBL/GenBank/DDBJ databases">
        <title>Comparative genomics of downy mildews reveals potential adaptations to biotrophy.</title>
        <authorList>
            <person name="Fletcher K."/>
            <person name="Klosterman S.J."/>
            <person name="Derevnina L."/>
            <person name="Martin F."/>
            <person name="Koike S."/>
            <person name="Reyes Chin-Wo S."/>
            <person name="Mou B."/>
            <person name="Michelmore R."/>
        </authorList>
    </citation>
    <scope>NUCLEOTIDE SEQUENCE [LARGE SCALE GENOMIC DNA]</scope>
    <source>
        <strain evidence="1 2">R13</strain>
    </source>
</reference>
<gene>
    <name evidence="1" type="ORF">DD237_008528</name>
</gene>
<dbReference type="VEuPathDB" id="FungiDB:DD237_008528"/>